<evidence type="ECO:0000256" key="1">
    <source>
        <dbReference type="SAM" id="Phobius"/>
    </source>
</evidence>
<comment type="caution">
    <text evidence="2">The sequence shown here is derived from an EMBL/GenBank/DDBJ whole genome shotgun (WGS) entry which is preliminary data.</text>
</comment>
<keyword evidence="1" id="KW-0812">Transmembrane</keyword>
<feature type="transmembrane region" description="Helical" evidence="1">
    <location>
        <begin position="177"/>
        <end position="198"/>
    </location>
</feature>
<feature type="transmembrane region" description="Helical" evidence="1">
    <location>
        <begin position="218"/>
        <end position="237"/>
    </location>
</feature>
<reference evidence="2 3" key="1">
    <citation type="submission" date="2021-06" db="EMBL/GenBank/DDBJ databases">
        <authorList>
            <person name="Sun Q."/>
            <person name="Li D."/>
        </authorList>
    </citation>
    <scope>NUCLEOTIDE SEQUENCE [LARGE SCALE GENOMIC DNA]</scope>
    <source>
        <strain evidence="2 3">MSJ-40</strain>
    </source>
</reference>
<feature type="transmembrane region" description="Helical" evidence="1">
    <location>
        <begin position="98"/>
        <end position="116"/>
    </location>
</feature>
<gene>
    <name evidence="2" type="ORF">KQI42_12470</name>
</gene>
<keyword evidence="1" id="KW-1133">Transmembrane helix</keyword>
<proteinExistence type="predicted"/>
<feature type="transmembrane region" description="Helical" evidence="1">
    <location>
        <begin position="57"/>
        <end position="78"/>
    </location>
</feature>
<evidence type="ECO:0000313" key="3">
    <source>
        <dbReference type="Proteomes" id="UP000749471"/>
    </source>
</evidence>
<feature type="transmembrane region" description="Helical" evidence="1">
    <location>
        <begin position="20"/>
        <end position="37"/>
    </location>
</feature>
<name>A0ABS6E9E7_9FIRM</name>
<evidence type="ECO:0008006" key="4">
    <source>
        <dbReference type="Google" id="ProtNLM"/>
    </source>
</evidence>
<protein>
    <recommendedName>
        <fullName evidence="4">ABC-2 family transporter protein</fullName>
    </recommendedName>
</protein>
<dbReference type="EMBL" id="JAHLPM010000010">
    <property type="protein sequence ID" value="MBU5438834.1"/>
    <property type="molecule type" value="Genomic_DNA"/>
</dbReference>
<evidence type="ECO:0000313" key="2">
    <source>
        <dbReference type="EMBL" id="MBU5438834.1"/>
    </source>
</evidence>
<keyword evidence="1" id="KW-0472">Membrane</keyword>
<organism evidence="2 3">
    <name type="scientific">Tissierella simiarum</name>
    <dbReference type="NCBI Taxonomy" id="2841534"/>
    <lineage>
        <taxon>Bacteria</taxon>
        <taxon>Bacillati</taxon>
        <taxon>Bacillota</taxon>
        <taxon>Tissierellia</taxon>
        <taxon>Tissierellales</taxon>
        <taxon>Tissierellaceae</taxon>
        <taxon>Tissierella</taxon>
    </lineage>
</organism>
<dbReference type="Proteomes" id="UP000749471">
    <property type="component" value="Unassembled WGS sequence"/>
</dbReference>
<feature type="transmembrane region" description="Helical" evidence="1">
    <location>
        <begin position="149"/>
        <end position="170"/>
    </location>
</feature>
<dbReference type="RefSeq" id="WP_216520245.1">
    <property type="nucleotide sequence ID" value="NZ_JAHLPM010000010.1"/>
</dbReference>
<sequence>MDAVKRLMKYQNYDFKKDFLSFWAVIICVNIGGYILNSSFGRRYVDMRIGMMSKGSNGVSVAGANLIPILIFIIAYCIEMYQESFPLAIGFSSTRRNFYKSVIFSNVIFSMAMAVIEAVLLKADRLIITSIGREPLLDFNYFHIVNDNILFIILSLFLAFLTCCGVFNLLGTLVYKFGYKFWIAFGILATIILNIAGLKNIIWEGGKTLLLSNNFPSYAMKALIISLMTYVLGWLIIRKVDMKSSKN</sequence>
<accession>A0ABS6E9E7</accession>
<keyword evidence="3" id="KW-1185">Reference proteome</keyword>